<sequence length="173" mass="19912">LADSPQASTRSLSETSLVLLPQTRHGSRSSRSVVHHCPYCPKKRNTLEQLHCHMTECKLARVHSCNVCFKRFKARGGLQQHLRIHDPVKRFTCSVCQMRFTQKSHLDQHIRIHIGARPFLCRYCGRPFRQKSHQIGHEHTHSKRNGCLVSRQSQMNAEDWKVACPSATQSTVH</sequence>
<evidence type="ECO:0000313" key="9">
    <source>
        <dbReference type="EMBL" id="GMS98413.1"/>
    </source>
</evidence>
<dbReference type="EMBL" id="BTSX01000005">
    <property type="protein sequence ID" value="GMS98413.1"/>
    <property type="molecule type" value="Genomic_DNA"/>
</dbReference>
<dbReference type="GO" id="GO:0005634">
    <property type="term" value="C:nucleus"/>
    <property type="evidence" value="ECO:0007669"/>
    <property type="project" value="UniProtKB-SubCell"/>
</dbReference>
<dbReference type="AlphaFoldDB" id="A0AAV5TV74"/>
<gene>
    <name evidence="9" type="ORF">PENTCL1PPCAC_20588</name>
</gene>
<keyword evidence="3" id="KW-0677">Repeat</keyword>
<dbReference type="PANTHER" id="PTHR24394:SF29">
    <property type="entry name" value="MYONEURIN"/>
    <property type="match status" value="1"/>
</dbReference>
<reference evidence="9" key="1">
    <citation type="submission" date="2023-10" db="EMBL/GenBank/DDBJ databases">
        <title>Genome assembly of Pristionchus species.</title>
        <authorList>
            <person name="Yoshida K."/>
            <person name="Sommer R.J."/>
        </authorList>
    </citation>
    <scope>NUCLEOTIDE SEQUENCE</scope>
    <source>
        <strain evidence="9">RS0144</strain>
    </source>
</reference>
<dbReference type="Gene3D" id="3.30.160.60">
    <property type="entry name" value="Classic Zinc Finger"/>
    <property type="match status" value="3"/>
</dbReference>
<feature type="domain" description="C2H2-type" evidence="8">
    <location>
        <begin position="119"/>
        <end position="146"/>
    </location>
</feature>
<feature type="domain" description="C2H2-type" evidence="8">
    <location>
        <begin position="63"/>
        <end position="90"/>
    </location>
</feature>
<proteinExistence type="predicted"/>
<dbReference type="PANTHER" id="PTHR24394">
    <property type="entry name" value="ZINC FINGER PROTEIN"/>
    <property type="match status" value="1"/>
</dbReference>
<dbReference type="InterPro" id="IPR036236">
    <property type="entry name" value="Znf_C2H2_sf"/>
</dbReference>
<evidence type="ECO:0000256" key="7">
    <source>
        <dbReference type="PROSITE-ProRule" id="PRU00042"/>
    </source>
</evidence>
<dbReference type="FunFam" id="3.30.160.60:FF:000925">
    <property type="entry name" value="Zinc finger protein 668"/>
    <property type="match status" value="1"/>
</dbReference>
<dbReference type="SUPFAM" id="SSF57667">
    <property type="entry name" value="beta-beta-alpha zinc fingers"/>
    <property type="match status" value="2"/>
</dbReference>
<dbReference type="Pfam" id="PF00096">
    <property type="entry name" value="zf-C2H2"/>
    <property type="match status" value="2"/>
</dbReference>
<keyword evidence="10" id="KW-1185">Reference proteome</keyword>
<evidence type="ECO:0000256" key="1">
    <source>
        <dbReference type="ARBA" id="ARBA00004123"/>
    </source>
</evidence>
<dbReference type="InterPro" id="IPR013087">
    <property type="entry name" value="Znf_C2H2_type"/>
</dbReference>
<dbReference type="PROSITE" id="PS50157">
    <property type="entry name" value="ZINC_FINGER_C2H2_2"/>
    <property type="match status" value="3"/>
</dbReference>
<evidence type="ECO:0000256" key="3">
    <source>
        <dbReference type="ARBA" id="ARBA00022737"/>
    </source>
</evidence>
<evidence type="ECO:0000313" key="10">
    <source>
        <dbReference type="Proteomes" id="UP001432027"/>
    </source>
</evidence>
<accession>A0AAV5TV74</accession>
<keyword evidence="5" id="KW-0862">Zinc</keyword>
<evidence type="ECO:0000256" key="6">
    <source>
        <dbReference type="ARBA" id="ARBA00023242"/>
    </source>
</evidence>
<name>A0AAV5TV74_9BILA</name>
<keyword evidence="4 7" id="KW-0863">Zinc-finger</keyword>
<dbReference type="PROSITE" id="PS00028">
    <property type="entry name" value="ZINC_FINGER_C2H2_1"/>
    <property type="match status" value="2"/>
</dbReference>
<dbReference type="GO" id="GO:0008270">
    <property type="term" value="F:zinc ion binding"/>
    <property type="evidence" value="ECO:0007669"/>
    <property type="project" value="UniProtKB-KW"/>
</dbReference>
<comment type="subcellular location">
    <subcellularLocation>
        <location evidence="1">Nucleus</location>
    </subcellularLocation>
</comment>
<dbReference type="SMART" id="SM00355">
    <property type="entry name" value="ZnF_C2H2"/>
    <property type="match status" value="3"/>
</dbReference>
<dbReference type="GO" id="GO:0000981">
    <property type="term" value="F:DNA-binding transcription factor activity, RNA polymerase II-specific"/>
    <property type="evidence" value="ECO:0007669"/>
    <property type="project" value="TreeGrafter"/>
</dbReference>
<evidence type="ECO:0000259" key="8">
    <source>
        <dbReference type="PROSITE" id="PS50157"/>
    </source>
</evidence>
<evidence type="ECO:0000256" key="2">
    <source>
        <dbReference type="ARBA" id="ARBA00022723"/>
    </source>
</evidence>
<keyword evidence="2" id="KW-0479">Metal-binding</keyword>
<organism evidence="9 10">
    <name type="scientific">Pristionchus entomophagus</name>
    <dbReference type="NCBI Taxonomy" id="358040"/>
    <lineage>
        <taxon>Eukaryota</taxon>
        <taxon>Metazoa</taxon>
        <taxon>Ecdysozoa</taxon>
        <taxon>Nematoda</taxon>
        <taxon>Chromadorea</taxon>
        <taxon>Rhabditida</taxon>
        <taxon>Rhabditina</taxon>
        <taxon>Diplogasteromorpha</taxon>
        <taxon>Diplogasteroidea</taxon>
        <taxon>Neodiplogasteridae</taxon>
        <taxon>Pristionchus</taxon>
    </lineage>
</organism>
<protein>
    <recommendedName>
        <fullName evidence="8">C2H2-type domain-containing protein</fullName>
    </recommendedName>
</protein>
<keyword evidence="6" id="KW-0539">Nucleus</keyword>
<feature type="domain" description="C2H2-type" evidence="8">
    <location>
        <begin position="91"/>
        <end position="118"/>
    </location>
</feature>
<comment type="caution">
    <text evidence="9">The sequence shown here is derived from an EMBL/GenBank/DDBJ whole genome shotgun (WGS) entry which is preliminary data.</text>
</comment>
<feature type="non-terminal residue" evidence="9">
    <location>
        <position position="1"/>
    </location>
</feature>
<evidence type="ECO:0000256" key="4">
    <source>
        <dbReference type="ARBA" id="ARBA00022771"/>
    </source>
</evidence>
<dbReference type="Proteomes" id="UP001432027">
    <property type="component" value="Unassembled WGS sequence"/>
</dbReference>
<evidence type="ECO:0000256" key="5">
    <source>
        <dbReference type="ARBA" id="ARBA00022833"/>
    </source>
</evidence>